<name>A0AAE9DRL6_CAEBR</name>
<feature type="compositionally biased region" description="Low complexity" evidence="2">
    <location>
        <begin position="249"/>
        <end position="259"/>
    </location>
</feature>
<dbReference type="AlphaFoldDB" id="A0AAE9DRL6"/>
<organism evidence="3 4">
    <name type="scientific">Caenorhabditis briggsae</name>
    <dbReference type="NCBI Taxonomy" id="6238"/>
    <lineage>
        <taxon>Eukaryota</taxon>
        <taxon>Metazoa</taxon>
        <taxon>Ecdysozoa</taxon>
        <taxon>Nematoda</taxon>
        <taxon>Chromadorea</taxon>
        <taxon>Rhabditida</taxon>
        <taxon>Rhabditina</taxon>
        <taxon>Rhabditomorpha</taxon>
        <taxon>Rhabditoidea</taxon>
        <taxon>Rhabditidae</taxon>
        <taxon>Peloderinae</taxon>
        <taxon>Caenorhabditis</taxon>
    </lineage>
</organism>
<feature type="compositionally biased region" description="Basic and acidic residues" evidence="2">
    <location>
        <begin position="87"/>
        <end position="121"/>
    </location>
</feature>
<feature type="compositionally biased region" description="Low complexity" evidence="2">
    <location>
        <begin position="332"/>
        <end position="345"/>
    </location>
</feature>
<feature type="compositionally biased region" description="Polar residues" evidence="2">
    <location>
        <begin position="293"/>
        <end position="311"/>
    </location>
</feature>
<protein>
    <submittedName>
        <fullName evidence="3">Uncharacterized protein</fullName>
    </submittedName>
</protein>
<proteinExistence type="predicted"/>
<evidence type="ECO:0000256" key="1">
    <source>
        <dbReference type="SAM" id="Coils"/>
    </source>
</evidence>
<evidence type="ECO:0000313" key="4">
    <source>
        <dbReference type="Proteomes" id="UP000827892"/>
    </source>
</evidence>
<gene>
    <name evidence="3" type="ORF">L3Y34_014065</name>
</gene>
<reference evidence="3 4" key="1">
    <citation type="submission" date="2022-05" db="EMBL/GenBank/DDBJ databases">
        <title>Chromosome-level reference genomes for two strains of Caenorhabditis briggsae: an improved platform for comparative genomics.</title>
        <authorList>
            <person name="Stevens L."/>
            <person name="Andersen E.C."/>
        </authorList>
    </citation>
    <scope>NUCLEOTIDE SEQUENCE [LARGE SCALE GENOMIC DNA]</scope>
    <source>
        <strain evidence="3">QX1410_ONT</strain>
        <tissue evidence="3">Whole-organism</tissue>
    </source>
</reference>
<feature type="compositionally biased region" description="Acidic residues" evidence="2">
    <location>
        <begin position="122"/>
        <end position="156"/>
    </location>
</feature>
<dbReference type="EMBL" id="CP090891">
    <property type="protein sequence ID" value="ULU09395.1"/>
    <property type="molecule type" value="Genomic_DNA"/>
</dbReference>
<evidence type="ECO:0000256" key="2">
    <source>
        <dbReference type="SAM" id="MobiDB-lite"/>
    </source>
</evidence>
<keyword evidence="1" id="KW-0175">Coiled coil</keyword>
<sequence>MSAPGASNMIAITDEQHAEILRILGPMNSFQQELLAQVEEQEKVVLEEMKREEEKKEEMYTKYRQSQAARNAAAEWAAIRRFQSLPEAEKQRKRDEAQREMSEYLMSREEFMKDLEARMAEQADEDSECSDEEEDVDDEEGSEEDEDEEEEEEEDWKDAWKKMTGHEWGNLTEEIYGPSREEPVPIMGPEEIFRRLCAPQMEALNEHKLAKSHLFDNPTPQPTRDIPDVLNFGEGQSSSKIGNSERSRSISCSSDSSSDFPMTMDQFFASRPTTPVNRETPDKFDSMVGQPPSLFNNSKSMPANRFLTSSGPKKAFPNVKKSSKSHKFALKRPTPTRILPPRTARNAGISKFGVDSNFH</sequence>
<feature type="coiled-coil region" evidence="1">
    <location>
        <begin position="35"/>
        <end position="69"/>
    </location>
</feature>
<feature type="region of interest" description="Disordered" evidence="2">
    <location>
        <begin position="213"/>
        <end position="359"/>
    </location>
</feature>
<dbReference type="Proteomes" id="UP000827892">
    <property type="component" value="Chromosome I"/>
</dbReference>
<feature type="region of interest" description="Disordered" evidence="2">
    <location>
        <begin position="84"/>
        <end position="160"/>
    </location>
</feature>
<accession>A0AAE9DRL6</accession>
<evidence type="ECO:0000313" key="3">
    <source>
        <dbReference type="EMBL" id="ULU09395.1"/>
    </source>
</evidence>
<feature type="compositionally biased region" description="Basic residues" evidence="2">
    <location>
        <begin position="321"/>
        <end position="330"/>
    </location>
</feature>